<reference evidence="2" key="1">
    <citation type="submission" date="2015-11" db="EMBL/GenBank/DDBJ databases">
        <title>De novo transcriptome assembly of four potential Pierce s Disease insect vectors from Arizona vineyards.</title>
        <authorList>
            <person name="Tassone E.E."/>
        </authorList>
    </citation>
    <scope>NUCLEOTIDE SEQUENCE</scope>
</reference>
<dbReference type="EMBL" id="GECU01006517">
    <property type="protein sequence ID" value="JAT01190.1"/>
    <property type="molecule type" value="Transcribed_RNA"/>
</dbReference>
<name>A0A1B6JPP7_9HEMI</name>
<proteinExistence type="predicted"/>
<evidence type="ECO:0000259" key="1">
    <source>
        <dbReference type="Pfam" id="PF14529"/>
    </source>
</evidence>
<accession>A0A1B6JPP7</accession>
<gene>
    <name evidence="2" type="ORF">g.29498</name>
</gene>
<protein>
    <recommendedName>
        <fullName evidence="1">Endonuclease/exonuclease/phosphatase domain-containing protein</fullName>
    </recommendedName>
</protein>
<sequence>MFLDVSVNGSHVLVGVCYKPPNIGHLIDFEHTLINLMARYSHVFIMGDLNSNLIKPATYDQTYLTTMLQSYNLTLLPLQATHHTATTNTWLDITAVSDPTHVAYHGKLPAP</sequence>
<dbReference type="GO" id="GO:0003824">
    <property type="term" value="F:catalytic activity"/>
    <property type="evidence" value="ECO:0007669"/>
    <property type="project" value="InterPro"/>
</dbReference>
<dbReference type="Gene3D" id="3.60.10.10">
    <property type="entry name" value="Endonuclease/exonuclease/phosphatase"/>
    <property type="match status" value="1"/>
</dbReference>
<dbReference type="InterPro" id="IPR005135">
    <property type="entry name" value="Endo/exonuclease/phosphatase"/>
</dbReference>
<dbReference type="Pfam" id="PF14529">
    <property type="entry name" value="Exo_endo_phos_2"/>
    <property type="match status" value="1"/>
</dbReference>
<organism evidence="2">
    <name type="scientific">Homalodisca liturata</name>
    <dbReference type="NCBI Taxonomy" id="320908"/>
    <lineage>
        <taxon>Eukaryota</taxon>
        <taxon>Metazoa</taxon>
        <taxon>Ecdysozoa</taxon>
        <taxon>Arthropoda</taxon>
        <taxon>Hexapoda</taxon>
        <taxon>Insecta</taxon>
        <taxon>Pterygota</taxon>
        <taxon>Neoptera</taxon>
        <taxon>Paraneoptera</taxon>
        <taxon>Hemiptera</taxon>
        <taxon>Auchenorrhyncha</taxon>
        <taxon>Membracoidea</taxon>
        <taxon>Cicadellidae</taxon>
        <taxon>Cicadellinae</taxon>
        <taxon>Proconiini</taxon>
        <taxon>Homalodisca</taxon>
    </lineage>
</organism>
<dbReference type="AlphaFoldDB" id="A0A1B6JPP7"/>
<feature type="domain" description="Endonuclease/exonuclease/phosphatase" evidence="1">
    <location>
        <begin position="14"/>
        <end position="103"/>
    </location>
</feature>
<dbReference type="InterPro" id="IPR036691">
    <property type="entry name" value="Endo/exonu/phosph_ase_sf"/>
</dbReference>
<dbReference type="SUPFAM" id="SSF56219">
    <property type="entry name" value="DNase I-like"/>
    <property type="match status" value="1"/>
</dbReference>
<evidence type="ECO:0000313" key="2">
    <source>
        <dbReference type="EMBL" id="JAT01190.1"/>
    </source>
</evidence>